<dbReference type="VEuPathDB" id="PlasmoDB:C922_00941"/>
<feature type="compositionally biased region" description="Basic and acidic residues" evidence="1">
    <location>
        <begin position="202"/>
        <end position="241"/>
    </location>
</feature>
<feature type="region of interest" description="Disordered" evidence="1">
    <location>
        <begin position="281"/>
        <end position="355"/>
    </location>
</feature>
<accession>W7A5Z5</accession>
<evidence type="ECO:0000313" key="2">
    <source>
        <dbReference type="EMBL" id="EUD68542.1"/>
    </source>
</evidence>
<name>W7A5Z5_9APIC</name>
<dbReference type="EMBL" id="KI965462">
    <property type="protein sequence ID" value="EUD68542.1"/>
    <property type="molecule type" value="Genomic_DNA"/>
</dbReference>
<evidence type="ECO:0000256" key="1">
    <source>
        <dbReference type="SAM" id="MobiDB-lite"/>
    </source>
</evidence>
<feature type="compositionally biased region" description="Polar residues" evidence="1">
    <location>
        <begin position="173"/>
        <end position="188"/>
    </location>
</feature>
<feature type="compositionally biased region" description="Basic and acidic residues" evidence="1">
    <location>
        <begin position="281"/>
        <end position="305"/>
    </location>
</feature>
<dbReference type="GeneID" id="20036215"/>
<sequence>MVNREVEEIVKSDEEIVKSDEETVKSDDETANPHEEDGKRECKRTTGNCTGEFLAHPNDNQEKDCYEERDTEEGYSNRNANSKMPRDLCFDRSLIENWGGEKGSIIHKEKHKEEGDGADRVEDPKTNDHILCVEIETEPKDEDASSPVMATGNGGPFHSRKSYPGEEADVPSETGQVGHTGRGNQETGATREVPNRSYRNAGEGDEKLSTDFICTREHLDRGKDQQSKDGGHKHNGAKEEDVYCRIDTYPTVGTIRVAAICRNDSNNVSVKVFSDFHACKEGSQKRKEELSGGWEEEGKIMREGGNDSEGSGGNDNRGEATSGARSEPTKGATSGIVGEPPNTDPSVGKISDLGHASSKYTEGAFSQNTNALNDGYHLANEKISQNDLIKKKKNLPKRVHYEG</sequence>
<reference evidence="2 3" key="1">
    <citation type="submission" date="2013-02" db="EMBL/GenBank/DDBJ databases">
        <title>The Genome Sequence of Plasmodium inui San Antonio 1.</title>
        <authorList>
            <consortium name="The Broad Institute Genome Sequencing Platform"/>
            <consortium name="The Broad Institute Genome Sequencing Center for Infectious Disease"/>
            <person name="Neafsey D."/>
            <person name="Cheeseman I."/>
            <person name="Volkman S."/>
            <person name="Adams J."/>
            <person name="Walker B."/>
            <person name="Young S.K."/>
            <person name="Zeng Q."/>
            <person name="Gargeya S."/>
            <person name="Fitzgerald M."/>
            <person name="Haas B."/>
            <person name="Abouelleil A."/>
            <person name="Alvarado L."/>
            <person name="Arachchi H.M."/>
            <person name="Berlin A.M."/>
            <person name="Chapman S.B."/>
            <person name="Dewar J."/>
            <person name="Goldberg J."/>
            <person name="Griggs A."/>
            <person name="Gujja S."/>
            <person name="Hansen M."/>
            <person name="Howarth C."/>
            <person name="Imamovic A."/>
            <person name="Larimer J."/>
            <person name="McCowan C."/>
            <person name="Murphy C."/>
            <person name="Neiman D."/>
            <person name="Pearson M."/>
            <person name="Priest M."/>
            <person name="Roberts A."/>
            <person name="Saif S."/>
            <person name="Shea T."/>
            <person name="Sisk P."/>
            <person name="Sykes S."/>
            <person name="Wortman J."/>
            <person name="Nusbaum C."/>
            <person name="Birren B."/>
        </authorList>
    </citation>
    <scope>NUCLEOTIDE SEQUENCE [LARGE SCALE GENOMIC DNA]</scope>
    <source>
        <strain evidence="2 3">San Antonio 1</strain>
    </source>
</reference>
<keyword evidence="3" id="KW-1185">Reference proteome</keyword>
<protein>
    <submittedName>
        <fullName evidence="2">Uncharacterized protein</fullName>
    </submittedName>
</protein>
<gene>
    <name evidence="2" type="ORF">C922_00941</name>
</gene>
<proteinExistence type="predicted"/>
<dbReference type="Proteomes" id="UP000030640">
    <property type="component" value="Unassembled WGS sequence"/>
</dbReference>
<dbReference type="RefSeq" id="XP_008814772.1">
    <property type="nucleotide sequence ID" value="XM_008816550.1"/>
</dbReference>
<dbReference type="AlphaFoldDB" id="W7A5Z5"/>
<feature type="compositionally biased region" description="Basic and acidic residues" evidence="1">
    <location>
        <begin position="1"/>
        <end position="44"/>
    </location>
</feature>
<feature type="region of interest" description="Disordered" evidence="1">
    <location>
        <begin position="1"/>
        <end position="84"/>
    </location>
</feature>
<evidence type="ECO:0000313" key="3">
    <source>
        <dbReference type="Proteomes" id="UP000030640"/>
    </source>
</evidence>
<feature type="region of interest" description="Disordered" evidence="1">
    <location>
        <begin position="105"/>
        <end position="241"/>
    </location>
</feature>
<feature type="compositionally biased region" description="Basic and acidic residues" evidence="1">
    <location>
        <begin position="105"/>
        <end position="128"/>
    </location>
</feature>
<feature type="compositionally biased region" description="Basic and acidic residues" evidence="1">
    <location>
        <begin position="59"/>
        <end position="68"/>
    </location>
</feature>
<organism evidence="2 3">
    <name type="scientific">Plasmodium inui San Antonio 1</name>
    <dbReference type="NCBI Taxonomy" id="1237626"/>
    <lineage>
        <taxon>Eukaryota</taxon>
        <taxon>Sar</taxon>
        <taxon>Alveolata</taxon>
        <taxon>Apicomplexa</taxon>
        <taxon>Aconoidasida</taxon>
        <taxon>Haemosporida</taxon>
        <taxon>Plasmodiidae</taxon>
        <taxon>Plasmodium</taxon>
        <taxon>Plasmodium (Plasmodium)</taxon>
    </lineage>
</organism>